<dbReference type="RefSeq" id="WP_143814367.1">
    <property type="nucleotide sequence ID" value="NZ_FUYL01000001.1"/>
</dbReference>
<dbReference type="STRING" id="561365.SAMN05660866_00025"/>
<organism evidence="1 2">
    <name type="scientific">Maribacter arcticus</name>
    <dbReference type="NCBI Taxonomy" id="561365"/>
    <lineage>
        <taxon>Bacteria</taxon>
        <taxon>Pseudomonadati</taxon>
        <taxon>Bacteroidota</taxon>
        <taxon>Flavobacteriia</taxon>
        <taxon>Flavobacteriales</taxon>
        <taxon>Flavobacteriaceae</taxon>
        <taxon>Maribacter</taxon>
    </lineage>
</organism>
<proteinExistence type="predicted"/>
<name>A0A1T4ZPR4_9FLAO</name>
<gene>
    <name evidence="1" type="ORF">SAMN05660866_00025</name>
</gene>
<dbReference type="EMBL" id="FUYL01000001">
    <property type="protein sequence ID" value="SKB24688.1"/>
    <property type="molecule type" value="Genomic_DNA"/>
</dbReference>
<keyword evidence="2" id="KW-1185">Reference proteome</keyword>
<accession>A0A1T4ZPR4</accession>
<sequence>MMKINYKVFTVLALTSLMFTSCDEGDAVVDTVTANTLRGAILRTIAVTSDELPIGVDTGAFSVDLEIQSEENGTLVSALDAYVSFKDADPSNGPGDVAESLLISIPSSSFSAGDRGLPTYSFSASLGELLAATGISASEIDGSDQFRVRFELVLTDGRTYSFAQNSGTLTGSYFSSPFLYSATVVCPPKAPTAGVWTINMVDTYGDGWQTTTGGGGDGITVTLNDGTVLEVGLCSPYGSAAGTFLGSGDCVPNDGSTGTGTITIPAGTQTADWYFPGDAYGEIDFEILTPNGNIVGGYQGVDAGAITIDFCKD</sequence>
<evidence type="ECO:0000313" key="1">
    <source>
        <dbReference type="EMBL" id="SKB24688.1"/>
    </source>
</evidence>
<dbReference type="AlphaFoldDB" id="A0A1T4ZPR4"/>
<protein>
    <submittedName>
        <fullName evidence="1">Uncharacterized protein</fullName>
    </submittedName>
</protein>
<dbReference type="Proteomes" id="UP000190339">
    <property type="component" value="Unassembled WGS sequence"/>
</dbReference>
<dbReference type="PROSITE" id="PS51257">
    <property type="entry name" value="PROKAR_LIPOPROTEIN"/>
    <property type="match status" value="1"/>
</dbReference>
<evidence type="ECO:0000313" key="2">
    <source>
        <dbReference type="Proteomes" id="UP000190339"/>
    </source>
</evidence>
<reference evidence="2" key="1">
    <citation type="submission" date="2017-02" db="EMBL/GenBank/DDBJ databases">
        <authorList>
            <person name="Varghese N."/>
            <person name="Submissions S."/>
        </authorList>
    </citation>
    <scope>NUCLEOTIDE SEQUENCE [LARGE SCALE GENOMIC DNA]</scope>
    <source>
        <strain evidence="2">DSM 23546</strain>
    </source>
</reference>
<dbReference type="OrthoDB" id="820612at2"/>